<dbReference type="EMBL" id="JAUUTY010000007">
    <property type="protein sequence ID" value="KAK1605898.1"/>
    <property type="molecule type" value="Genomic_DNA"/>
</dbReference>
<dbReference type="AlphaFoldDB" id="A0AAD8VID4"/>
<gene>
    <name evidence="5" type="ORF">QYE76_029571</name>
</gene>
<evidence type="ECO:0000313" key="5">
    <source>
        <dbReference type="EMBL" id="KAK1605898.1"/>
    </source>
</evidence>
<dbReference type="Pfam" id="PF00332">
    <property type="entry name" value="Glyco_hydro_17"/>
    <property type="match status" value="1"/>
</dbReference>
<dbReference type="InterPro" id="IPR017853">
    <property type="entry name" value="GH"/>
</dbReference>
<dbReference type="GO" id="GO:0004553">
    <property type="term" value="F:hydrolase activity, hydrolyzing O-glycosyl compounds"/>
    <property type="evidence" value="ECO:0007669"/>
    <property type="project" value="InterPro"/>
</dbReference>
<accession>A0AAD8VID4</accession>
<protein>
    <submittedName>
        <fullName evidence="5">Uncharacterized protein</fullName>
    </submittedName>
</protein>
<reference evidence="5" key="1">
    <citation type="submission" date="2023-07" db="EMBL/GenBank/DDBJ databases">
        <title>A chromosome-level genome assembly of Lolium multiflorum.</title>
        <authorList>
            <person name="Chen Y."/>
            <person name="Copetti D."/>
            <person name="Kolliker R."/>
            <person name="Studer B."/>
        </authorList>
    </citation>
    <scope>NUCLEOTIDE SEQUENCE</scope>
    <source>
        <strain evidence="5">02402/16</strain>
        <tissue evidence="5">Leaf</tissue>
    </source>
</reference>
<proteinExistence type="inferred from homology"/>
<dbReference type="Proteomes" id="UP001231189">
    <property type="component" value="Unassembled WGS sequence"/>
</dbReference>
<comment type="similarity">
    <text evidence="1 4">Belongs to the glycosyl hydrolase 17 family.</text>
</comment>
<dbReference type="InterPro" id="IPR000490">
    <property type="entry name" value="Glyco_hydro_17"/>
</dbReference>
<keyword evidence="2" id="KW-0378">Hydrolase</keyword>
<organism evidence="5 6">
    <name type="scientific">Lolium multiflorum</name>
    <name type="common">Italian ryegrass</name>
    <name type="synonym">Lolium perenne subsp. multiflorum</name>
    <dbReference type="NCBI Taxonomy" id="4521"/>
    <lineage>
        <taxon>Eukaryota</taxon>
        <taxon>Viridiplantae</taxon>
        <taxon>Streptophyta</taxon>
        <taxon>Embryophyta</taxon>
        <taxon>Tracheophyta</taxon>
        <taxon>Spermatophyta</taxon>
        <taxon>Magnoliopsida</taxon>
        <taxon>Liliopsida</taxon>
        <taxon>Poales</taxon>
        <taxon>Poaceae</taxon>
        <taxon>BOP clade</taxon>
        <taxon>Pooideae</taxon>
        <taxon>Poodae</taxon>
        <taxon>Poeae</taxon>
        <taxon>Poeae Chloroplast Group 2 (Poeae type)</taxon>
        <taxon>Loliodinae</taxon>
        <taxon>Loliinae</taxon>
        <taxon>Lolium</taxon>
    </lineage>
</organism>
<evidence type="ECO:0000256" key="3">
    <source>
        <dbReference type="ARBA" id="ARBA00023295"/>
    </source>
</evidence>
<dbReference type="GO" id="GO:0005975">
    <property type="term" value="P:carbohydrate metabolic process"/>
    <property type="evidence" value="ECO:0007669"/>
    <property type="project" value="InterPro"/>
</dbReference>
<dbReference type="SUPFAM" id="SSF51445">
    <property type="entry name" value="(Trans)glycosidases"/>
    <property type="match status" value="1"/>
</dbReference>
<sequence>MVAGVCYCYGMVGNNRSDVVQVQLYRSKGITGMRLYSPDAHALSALRNSGISLMIDVRGTDKLSYLDASGSNASGWVRTNVQAYHGLTIKYIDAGN</sequence>
<evidence type="ECO:0000256" key="4">
    <source>
        <dbReference type="RuleBase" id="RU004335"/>
    </source>
</evidence>
<keyword evidence="6" id="KW-1185">Reference proteome</keyword>
<dbReference type="Gene3D" id="3.20.20.80">
    <property type="entry name" value="Glycosidases"/>
    <property type="match status" value="1"/>
</dbReference>
<comment type="caution">
    <text evidence="5">The sequence shown here is derived from an EMBL/GenBank/DDBJ whole genome shotgun (WGS) entry which is preliminary data.</text>
</comment>
<evidence type="ECO:0000256" key="1">
    <source>
        <dbReference type="ARBA" id="ARBA00008773"/>
    </source>
</evidence>
<evidence type="ECO:0000256" key="2">
    <source>
        <dbReference type="ARBA" id="ARBA00022801"/>
    </source>
</evidence>
<evidence type="ECO:0000313" key="6">
    <source>
        <dbReference type="Proteomes" id="UP001231189"/>
    </source>
</evidence>
<name>A0AAD8VID4_LOLMU</name>
<dbReference type="PANTHER" id="PTHR32227">
    <property type="entry name" value="GLUCAN ENDO-1,3-BETA-GLUCOSIDASE BG1-RELATED-RELATED"/>
    <property type="match status" value="1"/>
</dbReference>
<keyword evidence="3" id="KW-0326">Glycosidase</keyword>
<dbReference type="InterPro" id="IPR044965">
    <property type="entry name" value="Glyco_hydro_17_plant"/>
</dbReference>